<feature type="transmembrane region" description="Helical" evidence="1">
    <location>
        <begin position="130"/>
        <end position="150"/>
    </location>
</feature>
<reference evidence="3" key="1">
    <citation type="submission" date="2023-07" db="EMBL/GenBank/DDBJ databases">
        <title>30 novel species of actinomycetes from the DSMZ collection.</title>
        <authorList>
            <person name="Nouioui I."/>
        </authorList>
    </citation>
    <scope>NUCLEOTIDE SEQUENCE [LARGE SCALE GENOMIC DNA]</scope>
    <source>
        <strain evidence="3">DSM 44938</strain>
    </source>
</reference>
<evidence type="ECO:0000313" key="3">
    <source>
        <dbReference type="Proteomes" id="UP001183246"/>
    </source>
</evidence>
<keyword evidence="1" id="KW-0812">Transmembrane</keyword>
<protein>
    <submittedName>
        <fullName evidence="2">DUF2637 domain-containing protein</fullName>
    </submittedName>
</protein>
<dbReference type="Proteomes" id="UP001183246">
    <property type="component" value="Unassembled WGS sequence"/>
</dbReference>
<evidence type="ECO:0000313" key="2">
    <source>
        <dbReference type="EMBL" id="MDT0342593.1"/>
    </source>
</evidence>
<organism evidence="2 3">
    <name type="scientific">Streptomyces litchfieldiae</name>
    <dbReference type="NCBI Taxonomy" id="3075543"/>
    <lineage>
        <taxon>Bacteria</taxon>
        <taxon>Bacillati</taxon>
        <taxon>Actinomycetota</taxon>
        <taxon>Actinomycetes</taxon>
        <taxon>Kitasatosporales</taxon>
        <taxon>Streptomycetaceae</taxon>
        <taxon>Streptomyces</taxon>
    </lineage>
</organism>
<evidence type="ECO:0000256" key="1">
    <source>
        <dbReference type="SAM" id="Phobius"/>
    </source>
</evidence>
<accession>A0ABU2MNU5</accession>
<feature type="transmembrane region" description="Helical" evidence="1">
    <location>
        <begin position="100"/>
        <end position="118"/>
    </location>
</feature>
<dbReference type="InterPro" id="IPR021235">
    <property type="entry name" value="DUF2637"/>
</dbReference>
<comment type="caution">
    <text evidence="2">The sequence shown here is derived from an EMBL/GenBank/DDBJ whole genome shotgun (WGS) entry which is preliminary data.</text>
</comment>
<dbReference type="RefSeq" id="WP_311703711.1">
    <property type="nucleotide sequence ID" value="NZ_JAVREL010000003.1"/>
</dbReference>
<keyword evidence="3" id="KW-1185">Reference proteome</keyword>
<keyword evidence="1" id="KW-1133">Transmembrane helix</keyword>
<dbReference type="EMBL" id="JAVREL010000003">
    <property type="protein sequence ID" value="MDT0342593.1"/>
    <property type="molecule type" value="Genomic_DNA"/>
</dbReference>
<feature type="transmembrane region" description="Helical" evidence="1">
    <location>
        <begin position="54"/>
        <end position="80"/>
    </location>
</feature>
<proteinExistence type="predicted"/>
<name>A0ABU2MNU5_9ACTN</name>
<keyword evidence="1" id="KW-0472">Membrane</keyword>
<feature type="transmembrane region" description="Helical" evidence="1">
    <location>
        <begin position="156"/>
        <end position="174"/>
    </location>
</feature>
<sequence length="198" mass="21737">MMYDPTTTTQLFLPPDMIIDQPSGLSGMPGTEAARRHRRARRRMKWPSGLDRSLWLRCASLLLAALASALVAMLSVLGGLVSYEPLRDAAAPSASDQLTAWWPLLIYGPWLVASLSILRAALHQRRSLHSWAVVILFSGLAVGLCVSDAPRTATDIAVAGLPPISALVAFHQIVRQMTLIHPPRHALPRQRGTVRRRD</sequence>
<dbReference type="Pfam" id="PF10935">
    <property type="entry name" value="DUF2637"/>
    <property type="match status" value="1"/>
</dbReference>
<gene>
    <name evidence="2" type="ORF">RM590_08135</name>
</gene>